<comment type="caution">
    <text evidence="3">The sequence shown here is derived from an EMBL/GenBank/DDBJ whole genome shotgun (WGS) entry which is preliminary data.</text>
</comment>
<sequence>MLHIPVILGHRPRSMYGDEMWSDGLYDKVPPQNVHSDESGLRITKDDLSASQNAHSDESDLRIARDGLSASRQCEYRDVKDDCRRKCSSSNYSRQWTPHKGTSHFFRKSSVGQKNSLNSGSGFSGGHSPKRSRWCSFPLSELRQSRHAYVSYKWHIEEKPEGGQKRPSQSLKTLKDTHPSSSSVPSSEILNKFNKFDEKGLPEANSRQAVEKLRVADESDLPKISEFEVGLTEPLLMDQPQEPESNRREGTELVDDQLTNRLKAIASKTREIEQTYHQDCETFGMVVKMLVEKDPSLETSIQFALRQNLHEISERCVKELRQFIAEYDAS</sequence>
<dbReference type="GO" id="GO:0045814">
    <property type="term" value="P:negative regulation of gene expression, epigenetic"/>
    <property type="evidence" value="ECO:0007669"/>
    <property type="project" value="TreeGrafter"/>
</dbReference>
<dbReference type="InterPro" id="IPR028851">
    <property type="entry name" value="Pphln1"/>
</dbReference>
<reference evidence="3" key="1">
    <citation type="submission" date="2022-06" db="EMBL/GenBank/DDBJ databases">
        <authorList>
            <person name="Andreotti S."/>
            <person name="Wyler E."/>
        </authorList>
    </citation>
    <scope>NUCLEOTIDE SEQUENCE</scope>
</reference>
<keyword evidence="4" id="KW-1185">Reference proteome</keyword>
<name>A0AAU9Z259_PHORO</name>
<dbReference type="PANTHER" id="PTHR15836">
    <property type="entry name" value="PERIPHILIN 1"/>
    <property type="match status" value="1"/>
</dbReference>
<feature type="region of interest" description="Disordered" evidence="1">
    <location>
        <begin position="31"/>
        <end position="60"/>
    </location>
</feature>
<dbReference type="GO" id="GO:0045892">
    <property type="term" value="P:negative regulation of DNA-templated transcription"/>
    <property type="evidence" value="ECO:0007669"/>
    <property type="project" value="InterPro"/>
</dbReference>
<feature type="region of interest" description="Disordered" evidence="1">
    <location>
        <begin position="105"/>
        <end position="131"/>
    </location>
</feature>
<dbReference type="InterPro" id="IPR057603">
    <property type="entry name" value="Periphilin-1_C"/>
</dbReference>
<dbReference type="Pfam" id="PF25234">
    <property type="entry name" value="Periphilin_C"/>
    <property type="match status" value="1"/>
</dbReference>
<protein>
    <submittedName>
        <fullName evidence="3">3110001I22Rik protein</fullName>
    </submittedName>
</protein>
<feature type="domain" description="Periphilin-1 C-terminal" evidence="2">
    <location>
        <begin position="254"/>
        <end position="329"/>
    </location>
</feature>
<evidence type="ECO:0000313" key="3">
    <source>
        <dbReference type="EMBL" id="CAH6786814.1"/>
    </source>
</evidence>
<proteinExistence type="predicted"/>
<evidence type="ECO:0000256" key="1">
    <source>
        <dbReference type="SAM" id="MobiDB-lite"/>
    </source>
</evidence>
<dbReference type="GO" id="GO:0005654">
    <property type="term" value="C:nucleoplasm"/>
    <property type="evidence" value="ECO:0007669"/>
    <property type="project" value="TreeGrafter"/>
</dbReference>
<dbReference type="CDD" id="cd22896">
    <property type="entry name" value="periphilin-like"/>
    <property type="match status" value="1"/>
</dbReference>
<evidence type="ECO:0000313" key="4">
    <source>
        <dbReference type="Proteomes" id="UP001152836"/>
    </source>
</evidence>
<dbReference type="EMBL" id="CALSGD010001391">
    <property type="protein sequence ID" value="CAH6786814.1"/>
    <property type="molecule type" value="Genomic_DNA"/>
</dbReference>
<dbReference type="GO" id="GO:0097355">
    <property type="term" value="P:protein localization to heterochromatin"/>
    <property type="evidence" value="ECO:0007669"/>
    <property type="project" value="TreeGrafter"/>
</dbReference>
<organism evidence="3 4">
    <name type="scientific">Phodopus roborovskii</name>
    <name type="common">Roborovski's desert hamster</name>
    <name type="synonym">Cricetulus roborovskii</name>
    <dbReference type="NCBI Taxonomy" id="109678"/>
    <lineage>
        <taxon>Eukaryota</taxon>
        <taxon>Metazoa</taxon>
        <taxon>Chordata</taxon>
        <taxon>Craniata</taxon>
        <taxon>Vertebrata</taxon>
        <taxon>Euteleostomi</taxon>
        <taxon>Mammalia</taxon>
        <taxon>Eutheria</taxon>
        <taxon>Euarchontoglires</taxon>
        <taxon>Glires</taxon>
        <taxon>Rodentia</taxon>
        <taxon>Myomorpha</taxon>
        <taxon>Muroidea</taxon>
        <taxon>Cricetidae</taxon>
        <taxon>Cricetinae</taxon>
        <taxon>Phodopus</taxon>
    </lineage>
</organism>
<evidence type="ECO:0000259" key="2">
    <source>
        <dbReference type="Pfam" id="PF25234"/>
    </source>
</evidence>
<dbReference type="AlphaFoldDB" id="A0AAU9Z259"/>
<dbReference type="Proteomes" id="UP001152836">
    <property type="component" value="Unassembled WGS sequence"/>
</dbReference>
<gene>
    <name evidence="3" type="primary">3110001I22Rik</name>
    <name evidence="3" type="ORF">PHOROB_LOCUS4809</name>
</gene>
<dbReference type="PANTHER" id="PTHR15836:SF4">
    <property type="entry name" value="PERIPHILIN-1"/>
    <property type="match status" value="1"/>
</dbReference>
<accession>A0AAU9Z259</accession>
<feature type="region of interest" description="Disordered" evidence="1">
    <location>
        <begin position="158"/>
        <end position="187"/>
    </location>
</feature>
<feature type="compositionally biased region" description="Basic and acidic residues" evidence="1">
    <location>
        <begin position="35"/>
        <end position="48"/>
    </location>
</feature>